<dbReference type="Proteomes" id="UP000263642">
    <property type="component" value="Unassembled WGS sequence"/>
</dbReference>
<dbReference type="PANTHER" id="PTHR45339:SF1">
    <property type="entry name" value="HYBRID SIGNAL TRANSDUCTION HISTIDINE KINASE J"/>
    <property type="match status" value="1"/>
</dbReference>
<dbReference type="SUPFAM" id="SSF52172">
    <property type="entry name" value="CheY-like"/>
    <property type="match status" value="1"/>
</dbReference>
<evidence type="ECO:0000256" key="2">
    <source>
        <dbReference type="ARBA" id="ARBA00023012"/>
    </source>
</evidence>
<dbReference type="InterPro" id="IPR011006">
    <property type="entry name" value="CheY-like_superfamily"/>
</dbReference>
<dbReference type="PROSITE" id="PS50110">
    <property type="entry name" value="RESPONSE_REGULATORY"/>
    <property type="match status" value="1"/>
</dbReference>
<dbReference type="CDD" id="cd17546">
    <property type="entry name" value="REC_hyHK_CKI1_RcsC-like"/>
    <property type="match status" value="1"/>
</dbReference>
<dbReference type="EMBL" id="DQAY01000162">
    <property type="protein sequence ID" value="HCO26499.1"/>
    <property type="molecule type" value="Genomic_DNA"/>
</dbReference>
<dbReference type="AlphaFoldDB" id="A0A3D3RCH4"/>
<evidence type="ECO:0000313" key="5">
    <source>
        <dbReference type="EMBL" id="HCO26499.1"/>
    </source>
</evidence>
<proteinExistence type="predicted"/>
<evidence type="ECO:0000313" key="6">
    <source>
        <dbReference type="Proteomes" id="UP000263642"/>
    </source>
</evidence>
<name>A0A3D3RCH4_9PLAN</name>
<gene>
    <name evidence="5" type="ORF">DIT97_27095</name>
</gene>
<evidence type="ECO:0000259" key="4">
    <source>
        <dbReference type="PROSITE" id="PS50110"/>
    </source>
</evidence>
<keyword evidence="2" id="KW-0902">Two-component regulatory system</keyword>
<comment type="caution">
    <text evidence="5">The sequence shown here is derived from an EMBL/GenBank/DDBJ whole genome shotgun (WGS) entry which is preliminary data.</text>
</comment>
<protein>
    <recommendedName>
        <fullName evidence="4">Response regulatory domain-containing protein</fullName>
    </recommendedName>
</protein>
<dbReference type="InterPro" id="IPR001789">
    <property type="entry name" value="Sig_transdc_resp-reg_receiver"/>
</dbReference>
<feature type="non-terminal residue" evidence="5">
    <location>
        <position position="1"/>
    </location>
</feature>
<dbReference type="Gene3D" id="3.40.50.2300">
    <property type="match status" value="1"/>
</dbReference>
<keyword evidence="1 3" id="KW-0597">Phosphoprotein</keyword>
<accession>A0A3D3RCH4</accession>
<dbReference type="Pfam" id="PF00072">
    <property type="entry name" value="Response_reg"/>
    <property type="match status" value="1"/>
</dbReference>
<reference evidence="5 6" key="1">
    <citation type="journal article" date="2018" name="Nat. Biotechnol.">
        <title>A standardized bacterial taxonomy based on genome phylogeny substantially revises the tree of life.</title>
        <authorList>
            <person name="Parks D.H."/>
            <person name="Chuvochina M."/>
            <person name="Waite D.W."/>
            <person name="Rinke C."/>
            <person name="Skarshewski A."/>
            <person name="Chaumeil P.A."/>
            <person name="Hugenholtz P."/>
        </authorList>
    </citation>
    <scope>NUCLEOTIDE SEQUENCE [LARGE SCALE GENOMIC DNA]</scope>
    <source>
        <strain evidence="5">UBA9375</strain>
    </source>
</reference>
<evidence type="ECO:0000256" key="1">
    <source>
        <dbReference type="ARBA" id="ARBA00022553"/>
    </source>
</evidence>
<evidence type="ECO:0000256" key="3">
    <source>
        <dbReference type="PROSITE-ProRule" id="PRU00169"/>
    </source>
</evidence>
<organism evidence="5 6">
    <name type="scientific">Gimesia maris</name>
    <dbReference type="NCBI Taxonomy" id="122"/>
    <lineage>
        <taxon>Bacteria</taxon>
        <taxon>Pseudomonadati</taxon>
        <taxon>Planctomycetota</taxon>
        <taxon>Planctomycetia</taxon>
        <taxon>Planctomycetales</taxon>
        <taxon>Planctomycetaceae</taxon>
        <taxon>Gimesia</taxon>
    </lineage>
</organism>
<feature type="modified residue" description="4-aspartylphosphate" evidence="3">
    <location>
        <position position="35"/>
    </location>
</feature>
<dbReference type="SMART" id="SM00448">
    <property type="entry name" value="REC"/>
    <property type="match status" value="1"/>
</dbReference>
<sequence>RAGIETEFAEDRIQAVELIENQLQNGLTVDLILLDMQMPRMDGYQAAARLREIGFRRAIIVLTADAMQGDMNRCLELGCDDYLSKPIDSS</sequence>
<dbReference type="PANTHER" id="PTHR45339">
    <property type="entry name" value="HYBRID SIGNAL TRANSDUCTION HISTIDINE KINASE J"/>
    <property type="match status" value="1"/>
</dbReference>
<feature type="domain" description="Response regulatory" evidence="4">
    <location>
        <begin position="1"/>
        <end position="90"/>
    </location>
</feature>
<feature type="non-terminal residue" evidence="5">
    <location>
        <position position="90"/>
    </location>
</feature>
<dbReference type="GO" id="GO:0000160">
    <property type="term" value="P:phosphorelay signal transduction system"/>
    <property type="evidence" value="ECO:0007669"/>
    <property type="project" value="UniProtKB-KW"/>
</dbReference>